<reference evidence="3 4" key="1">
    <citation type="journal article" date="2010" name="J. Bacteriol.">
        <title>Complete genome sequence of "Candidatus Puniceispirillum marinum" IMCC1322, a representative of the SAR116 clade in the Alphaproteobacteria.</title>
        <authorList>
            <person name="Oh H.M."/>
            <person name="Kwon K.K."/>
            <person name="Kang I."/>
            <person name="Kang S.G."/>
            <person name="Lee J.H."/>
            <person name="Kim S.J."/>
            <person name="Cho J.C."/>
        </authorList>
    </citation>
    <scope>NUCLEOTIDE SEQUENCE [LARGE SCALE GENOMIC DNA]</scope>
    <source>
        <strain evidence="3 4">IMCC1322</strain>
    </source>
</reference>
<evidence type="ECO:0000256" key="2">
    <source>
        <dbReference type="SAM" id="SignalP"/>
    </source>
</evidence>
<dbReference type="Proteomes" id="UP000007460">
    <property type="component" value="Chromosome"/>
</dbReference>
<accession>D5BQP4</accession>
<dbReference type="OrthoDB" id="9815002at2"/>
<feature type="region of interest" description="Disordered" evidence="1">
    <location>
        <begin position="306"/>
        <end position="344"/>
    </location>
</feature>
<name>D5BQP4_PUNMI</name>
<keyword evidence="2" id="KW-0732">Signal</keyword>
<keyword evidence="4" id="KW-1185">Reference proteome</keyword>
<protein>
    <submittedName>
        <fullName evidence="3">Alpha-2-macroglobulin domain protein</fullName>
    </submittedName>
</protein>
<evidence type="ECO:0000313" key="4">
    <source>
        <dbReference type="Proteomes" id="UP000007460"/>
    </source>
</evidence>
<dbReference type="KEGG" id="apb:SAR116_2519"/>
<dbReference type="HOGENOM" id="CLU_806247_0_0_5"/>
<feature type="signal peptide" evidence="2">
    <location>
        <begin position="1"/>
        <end position="22"/>
    </location>
</feature>
<evidence type="ECO:0000313" key="3">
    <source>
        <dbReference type="EMBL" id="ADE40762.1"/>
    </source>
</evidence>
<dbReference type="EMBL" id="CP001751">
    <property type="protein sequence ID" value="ADE40762.1"/>
    <property type="molecule type" value="Genomic_DNA"/>
</dbReference>
<dbReference type="STRING" id="488538.SAR116_2519"/>
<feature type="chain" id="PRO_5003070063" evidence="2">
    <location>
        <begin position="23"/>
        <end position="344"/>
    </location>
</feature>
<dbReference type="RefSeq" id="WP_013047388.1">
    <property type="nucleotide sequence ID" value="NC_014010.1"/>
</dbReference>
<sequence>MKPIVFKIIVLLSVFHVVPVFAGTDNTTSLEAPEVLDIDDPFARGLDRVADQATGGVPLPSPIGGLSKNQPTGAELLGEQSELALVARDYRVVGLAVSRKETKAQIFADSNEEILAGNKPLMAYARIGIFEDYNLARQTAIDLKSTSYAFLGAHFIMREDDEEDGIILDIGPTRNVVHAERYCELMMAKTNGLVKDCYAVLEYPGVEPLNTFSSTAMIRVAPYAVETVINDDNLFDLNQSARQLLTLREGDMLGNGNVNLTKITPQGVMLVAENGDINLLPIDYVPERPFTAKPASTGPIPVPEITPGTLAPTPEAPQLDFGPLPDAEIPVDNIDDIQADTNGS</sequence>
<evidence type="ECO:0000256" key="1">
    <source>
        <dbReference type="SAM" id="MobiDB-lite"/>
    </source>
</evidence>
<organism evidence="3 4">
    <name type="scientific">Puniceispirillum marinum (strain IMCC1322)</name>
    <dbReference type="NCBI Taxonomy" id="488538"/>
    <lineage>
        <taxon>Bacteria</taxon>
        <taxon>Pseudomonadati</taxon>
        <taxon>Pseudomonadota</taxon>
        <taxon>Alphaproteobacteria</taxon>
        <taxon>Candidatus Puniceispirillales</taxon>
        <taxon>Candidatus Puniceispirillaceae</taxon>
        <taxon>Candidatus Puniceispirillum</taxon>
    </lineage>
</organism>
<gene>
    <name evidence="3" type="ordered locus">SAR116_2519</name>
</gene>
<dbReference type="AlphaFoldDB" id="D5BQP4"/>
<proteinExistence type="predicted"/>
<dbReference type="eggNOG" id="ENOG502ZNPZ">
    <property type="taxonomic scope" value="Bacteria"/>
</dbReference>